<proteinExistence type="predicted"/>
<protein>
    <recommendedName>
        <fullName evidence="3">Tail fiber assembly protein</fullName>
    </recommendedName>
</protein>
<dbReference type="EMBL" id="UGSG01000001">
    <property type="protein sequence ID" value="SUA78247.1"/>
    <property type="molecule type" value="Genomic_DNA"/>
</dbReference>
<dbReference type="RefSeq" id="WP_038619042.1">
    <property type="nucleotide sequence ID" value="NZ_CP009553.3"/>
</dbReference>
<evidence type="ECO:0008006" key="3">
    <source>
        <dbReference type="Google" id="ProtNLM"/>
    </source>
</evidence>
<evidence type="ECO:0000313" key="1">
    <source>
        <dbReference type="EMBL" id="SUA78247.1"/>
    </source>
</evidence>
<dbReference type="Proteomes" id="UP000254573">
    <property type="component" value="Unassembled WGS sequence"/>
</dbReference>
<reference evidence="1 2" key="1">
    <citation type="submission" date="2018-06" db="EMBL/GenBank/DDBJ databases">
        <authorList>
            <consortium name="Pathogen Informatics"/>
            <person name="Doyle S."/>
        </authorList>
    </citation>
    <scope>NUCLEOTIDE SEQUENCE [LARGE SCALE GENOMIC DNA]</scope>
    <source>
        <strain evidence="1 2">NCTC13160</strain>
    </source>
</reference>
<evidence type="ECO:0000313" key="2">
    <source>
        <dbReference type="Proteomes" id="UP000254573"/>
    </source>
</evidence>
<gene>
    <name evidence="1" type="ORF">NCTC13160_02426</name>
</gene>
<dbReference type="OrthoDB" id="8657139at2"/>
<accession>A0A378YP16</accession>
<dbReference type="AlphaFoldDB" id="A0A378YP16"/>
<dbReference type="KEGG" id="ppnm:LV28_12330"/>
<name>A0A378YP16_9BURK</name>
<sequence>MEKKTVYQTDEHGFFLYSATAHELYLSPGNFNVPYGAVEVQPPTVESGKVPMWDGATWSVVEDHRDKTLYVAESGREYQLGTAMEIDGESVTYLGGGPIPPWLTLDAPPPVTSDTI</sequence>
<organism evidence="1 2">
    <name type="scientific">Pandoraea pnomenusa</name>
    <dbReference type="NCBI Taxonomy" id="93220"/>
    <lineage>
        <taxon>Bacteria</taxon>
        <taxon>Pseudomonadati</taxon>
        <taxon>Pseudomonadota</taxon>
        <taxon>Betaproteobacteria</taxon>
        <taxon>Burkholderiales</taxon>
        <taxon>Burkholderiaceae</taxon>
        <taxon>Pandoraea</taxon>
    </lineage>
</organism>